<name>A0A2B7Y258_9EURO</name>
<evidence type="ECO:0000313" key="1">
    <source>
        <dbReference type="EMBL" id="PGH14888.1"/>
    </source>
</evidence>
<dbReference type="InterPro" id="IPR036770">
    <property type="entry name" value="Ankyrin_rpt-contain_sf"/>
</dbReference>
<comment type="caution">
    <text evidence="1">The sequence shown here is derived from an EMBL/GenBank/DDBJ whole genome shotgun (WGS) entry which is preliminary data.</text>
</comment>
<sequence>MPQNTTAAVADNNPYPDDANISHCLLTAISSKDLPELKRLLQTSPNFPSTCQPHILSPIHDSAFHAGLEAYKLVLRAFPQLKSWDLGHLGDPIGLAAAANDISFLTYLLDELGLDANEGRFCYTPVSVAVVGDCHGSSIRWRPMASSFGVTIV</sequence>
<dbReference type="Proteomes" id="UP000223968">
    <property type="component" value="Unassembled WGS sequence"/>
</dbReference>
<dbReference type="EMBL" id="PDNB01000030">
    <property type="protein sequence ID" value="PGH14888.1"/>
    <property type="molecule type" value="Genomic_DNA"/>
</dbReference>
<proteinExistence type="predicted"/>
<dbReference type="OrthoDB" id="3783344at2759"/>
<accession>A0A2B7Y258</accession>
<dbReference type="AlphaFoldDB" id="A0A2B7Y258"/>
<dbReference type="Gene3D" id="1.25.40.20">
    <property type="entry name" value="Ankyrin repeat-containing domain"/>
    <property type="match status" value="1"/>
</dbReference>
<gene>
    <name evidence="1" type="ORF">AJ79_02750</name>
</gene>
<protein>
    <submittedName>
        <fullName evidence="1">Uncharacterized protein</fullName>
    </submittedName>
</protein>
<keyword evidence="2" id="KW-1185">Reference proteome</keyword>
<organism evidence="1 2">
    <name type="scientific">Helicocarpus griseus UAMH5409</name>
    <dbReference type="NCBI Taxonomy" id="1447875"/>
    <lineage>
        <taxon>Eukaryota</taxon>
        <taxon>Fungi</taxon>
        <taxon>Dikarya</taxon>
        <taxon>Ascomycota</taxon>
        <taxon>Pezizomycotina</taxon>
        <taxon>Eurotiomycetes</taxon>
        <taxon>Eurotiomycetidae</taxon>
        <taxon>Onygenales</taxon>
        <taxon>Ajellomycetaceae</taxon>
        <taxon>Helicocarpus</taxon>
    </lineage>
</organism>
<reference evidence="1 2" key="1">
    <citation type="submission" date="2017-10" db="EMBL/GenBank/DDBJ databases">
        <title>Comparative genomics in systemic dimorphic fungi from Ajellomycetaceae.</title>
        <authorList>
            <person name="Munoz J.F."/>
            <person name="Mcewen J.G."/>
            <person name="Clay O.K."/>
            <person name="Cuomo C.A."/>
        </authorList>
    </citation>
    <scope>NUCLEOTIDE SEQUENCE [LARGE SCALE GENOMIC DNA]</scope>
    <source>
        <strain evidence="1 2">UAMH5409</strain>
    </source>
</reference>
<evidence type="ECO:0000313" key="2">
    <source>
        <dbReference type="Proteomes" id="UP000223968"/>
    </source>
</evidence>